<evidence type="ECO:0000256" key="3">
    <source>
        <dbReference type="ARBA" id="ARBA00023163"/>
    </source>
</evidence>
<dbReference type="PRINTS" id="PR00035">
    <property type="entry name" value="HTHGNTR"/>
</dbReference>
<reference evidence="6" key="1">
    <citation type="journal article" date="2019" name="Int. J. Syst. Evol. Microbiol.">
        <title>The Global Catalogue of Microorganisms (GCM) 10K type strain sequencing project: providing services to taxonomists for standard genome sequencing and annotation.</title>
        <authorList>
            <consortium name="The Broad Institute Genomics Platform"/>
            <consortium name="The Broad Institute Genome Sequencing Center for Infectious Disease"/>
            <person name="Wu L."/>
            <person name="Ma J."/>
        </authorList>
    </citation>
    <scope>NUCLEOTIDE SEQUENCE [LARGE SCALE GENOMIC DNA]</scope>
    <source>
        <strain evidence="6">KCTC 23299</strain>
    </source>
</reference>
<feature type="domain" description="HTH gntR-type" evidence="4">
    <location>
        <begin position="7"/>
        <end position="75"/>
    </location>
</feature>
<evidence type="ECO:0000256" key="1">
    <source>
        <dbReference type="ARBA" id="ARBA00023015"/>
    </source>
</evidence>
<evidence type="ECO:0000313" key="5">
    <source>
        <dbReference type="EMBL" id="MFD2921334.1"/>
    </source>
</evidence>
<comment type="caution">
    <text evidence="5">The sequence shown here is derived from an EMBL/GenBank/DDBJ whole genome shotgun (WGS) entry which is preliminary data.</text>
</comment>
<keyword evidence="2" id="KW-0238">DNA-binding</keyword>
<dbReference type="Proteomes" id="UP001597511">
    <property type="component" value="Unassembled WGS sequence"/>
</dbReference>
<dbReference type="Pfam" id="PF00392">
    <property type="entry name" value="GntR"/>
    <property type="match status" value="1"/>
</dbReference>
<dbReference type="PANTHER" id="PTHR43537:SF47">
    <property type="entry name" value="REGULATORY PROTEIN GNTR HTH"/>
    <property type="match status" value="1"/>
</dbReference>
<dbReference type="Gene3D" id="1.10.10.10">
    <property type="entry name" value="Winged helix-like DNA-binding domain superfamily/Winged helix DNA-binding domain"/>
    <property type="match status" value="1"/>
</dbReference>
<dbReference type="InterPro" id="IPR008920">
    <property type="entry name" value="TF_FadR/GntR_C"/>
</dbReference>
<accession>A0ABW6A7I9</accession>
<proteinExistence type="predicted"/>
<dbReference type="Pfam" id="PF07729">
    <property type="entry name" value="FCD"/>
    <property type="match status" value="1"/>
</dbReference>
<dbReference type="Gene3D" id="1.20.120.530">
    <property type="entry name" value="GntR ligand-binding domain-like"/>
    <property type="match status" value="1"/>
</dbReference>
<dbReference type="SUPFAM" id="SSF48008">
    <property type="entry name" value="GntR ligand-binding domain-like"/>
    <property type="match status" value="1"/>
</dbReference>
<gene>
    <name evidence="5" type="ORF">ACFS6H_16525</name>
</gene>
<dbReference type="SMART" id="SM00895">
    <property type="entry name" value="FCD"/>
    <property type="match status" value="1"/>
</dbReference>
<dbReference type="CDD" id="cd07377">
    <property type="entry name" value="WHTH_GntR"/>
    <property type="match status" value="1"/>
</dbReference>
<organism evidence="5 6">
    <name type="scientific">Terrimonas rubra</name>
    <dbReference type="NCBI Taxonomy" id="1035890"/>
    <lineage>
        <taxon>Bacteria</taxon>
        <taxon>Pseudomonadati</taxon>
        <taxon>Bacteroidota</taxon>
        <taxon>Chitinophagia</taxon>
        <taxon>Chitinophagales</taxon>
        <taxon>Chitinophagaceae</taxon>
        <taxon>Terrimonas</taxon>
    </lineage>
</organism>
<dbReference type="PANTHER" id="PTHR43537">
    <property type="entry name" value="TRANSCRIPTIONAL REGULATOR, GNTR FAMILY"/>
    <property type="match status" value="1"/>
</dbReference>
<sequence>MEIIQRKSLAQEVADTLKHRIKSGVLAIDSKLPTEPELMEKFGVGRSTIREAIKNLAQSGYVHVQQGLGTFVISHSGHAALDEKIGNADFAEVFEVRQILELQIIAKACQHRTAKHLRAMAKNLKERQRQAQAGELKQCIEADIAFHTNIAESCGNTILAELYKTLSVHVTRFFSQTYTNTTPFIQSQLIHEQLLQHIEAQNPDKALQAAKKIIGAL</sequence>
<dbReference type="EMBL" id="JBHUOZ010000003">
    <property type="protein sequence ID" value="MFD2921334.1"/>
    <property type="molecule type" value="Genomic_DNA"/>
</dbReference>
<dbReference type="InterPro" id="IPR036388">
    <property type="entry name" value="WH-like_DNA-bd_sf"/>
</dbReference>
<dbReference type="InterPro" id="IPR036390">
    <property type="entry name" value="WH_DNA-bd_sf"/>
</dbReference>
<evidence type="ECO:0000256" key="2">
    <source>
        <dbReference type="ARBA" id="ARBA00023125"/>
    </source>
</evidence>
<dbReference type="InterPro" id="IPR011711">
    <property type="entry name" value="GntR_C"/>
</dbReference>
<dbReference type="PROSITE" id="PS50949">
    <property type="entry name" value="HTH_GNTR"/>
    <property type="match status" value="1"/>
</dbReference>
<name>A0ABW6A7I9_9BACT</name>
<dbReference type="SMART" id="SM00345">
    <property type="entry name" value="HTH_GNTR"/>
    <property type="match status" value="1"/>
</dbReference>
<evidence type="ECO:0000313" key="6">
    <source>
        <dbReference type="Proteomes" id="UP001597511"/>
    </source>
</evidence>
<dbReference type="SUPFAM" id="SSF46785">
    <property type="entry name" value="Winged helix' DNA-binding domain"/>
    <property type="match status" value="1"/>
</dbReference>
<protein>
    <submittedName>
        <fullName evidence="5">FadR/GntR family transcriptional regulator</fullName>
    </submittedName>
</protein>
<evidence type="ECO:0000259" key="4">
    <source>
        <dbReference type="PROSITE" id="PS50949"/>
    </source>
</evidence>
<dbReference type="InterPro" id="IPR000524">
    <property type="entry name" value="Tscrpt_reg_HTH_GntR"/>
</dbReference>
<keyword evidence="1" id="KW-0805">Transcription regulation</keyword>
<dbReference type="RefSeq" id="WP_386101430.1">
    <property type="nucleotide sequence ID" value="NZ_JBHUOZ010000003.1"/>
</dbReference>
<keyword evidence="6" id="KW-1185">Reference proteome</keyword>
<keyword evidence="3" id="KW-0804">Transcription</keyword>